<dbReference type="EMBL" id="JARJCW010000001">
    <property type="protein sequence ID" value="KAJ7229962.1"/>
    <property type="molecule type" value="Genomic_DNA"/>
</dbReference>
<protein>
    <submittedName>
        <fullName evidence="2">Uncharacterized protein</fullName>
    </submittedName>
</protein>
<name>A0AAD6YUB9_9AGAR</name>
<dbReference type="AlphaFoldDB" id="A0AAD6YUB9"/>
<sequence length="393" mass="43180">MRHDRRFHEHQQAELAHLPRTTVRTANAAPHRKLTPTPGLQHMTVRYVHCARLAARGDDKHDLPPRAHCARCPPPPTPWRCLTSLKGASPPPPMLPAARACRPLPAHAALARRLPSAHFPLHAPPVALDPPRAPARRARSFARHTRPPTAARCAHVAQDLSPAVHRLLPGTRRTPPAMPHTAHYTGRSPLPARVQRTSGHLKLIPSVLVARLTRNPRFHCVLQYYALYLVAAPTLVLWFCDAPQTSVADLNLDPAVFVDASDDGKVEEDWLDSPSAISQDEGRGGEFLAAAPYFRTLPIPNLTVNLTGNNKSARLEACSMSSASTALKVDPFDTLLFRYAYFPHPTPSNYSSSPRPSSTHTPPLHRAHQITAIALDSDDHDRGLQSVPRGIIL</sequence>
<organism evidence="2 3">
    <name type="scientific">Mycena pura</name>
    <dbReference type="NCBI Taxonomy" id="153505"/>
    <lineage>
        <taxon>Eukaryota</taxon>
        <taxon>Fungi</taxon>
        <taxon>Dikarya</taxon>
        <taxon>Basidiomycota</taxon>
        <taxon>Agaricomycotina</taxon>
        <taxon>Agaricomycetes</taxon>
        <taxon>Agaricomycetidae</taxon>
        <taxon>Agaricales</taxon>
        <taxon>Marasmiineae</taxon>
        <taxon>Mycenaceae</taxon>
        <taxon>Mycena</taxon>
    </lineage>
</organism>
<keyword evidence="3" id="KW-1185">Reference proteome</keyword>
<feature type="region of interest" description="Disordered" evidence="1">
    <location>
        <begin position="171"/>
        <end position="191"/>
    </location>
</feature>
<accession>A0AAD6YUB9</accession>
<proteinExistence type="predicted"/>
<reference evidence="2" key="1">
    <citation type="submission" date="2023-03" db="EMBL/GenBank/DDBJ databases">
        <title>Massive genome expansion in bonnet fungi (Mycena s.s.) driven by repeated elements and novel gene families across ecological guilds.</title>
        <authorList>
            <consortium name="Lawrence Berkeley National Laboratory"/>
            <person name="Harder C.B."/>
            <person name="Miyauchi S."/>
            <person name="Viragh M."/>
            <person name="Kuo A."/>
            <person name="Thoen E."/>
            <person name="Andreopoulos B."/>
            <person name="Lu D."/>
            <person name="Skrede I."/>
            <person name="Drula E."/>
            <person name="Henrissat B."/>
            <person name="Morin E."/>
            <person name="Kohler A."/>
            <person name="Barry K."/>
            <person name="LaButti K."/>
            <person name="Morin E."/>
            <person name="Salamov A."/>
            <person name="Lipzen A."/>
            <person name="Mereny Z."/>
            <person name="Hegedus B."/>
            <person name="Baldrian P."/>
            <person name="Stursova M."/>
            <person name="Weitz H."/>
            <person name="Taylor A."/>
            <person name="Grigoriev I.V."/>
            <person name="Nagy L.G."/>
            <person name="Martin F."/>
            <person name="Kauserud H."/>
        </authorList>
    </citation>
    <scope>NUCLEOTIDE SEQUENCE</scope>
    <source>
        <strain evidence="2">9144</strain>
    </source>
</reference>
<gene>
    <name evidence="2" type="ORF">GGX14DRAFT_553465</name>
</gene>
<evidence type="ECO:0000256" key="1">
    <source>
        <dbReference type="SAM" id="MobiDB-lite"/>
    </source>
</evidence>
<evidence type="ECO:0000313" key="2">
    <source>
        <dbReference type="EMBL" id="KAJ7229962.1"/>
    </source>
</evidence>
<dbReference type="Proteomes" id="UP001219525">
    <property type="component" value="Unassembled WGS sequence"/>
</dbReference>
<comment type="caution">
    <text evidence="2">The sequence shown here is derived from an EMBL/GenBank/DDBJ whole genome shotgun (WGS) entry which is preliminary data.</text>
</comment>
<evidence type="ECO:0000313" key="3">
    <source>
        <dbReference type="Proteomes" id="UP001219525"/>
    </source>
</evidence>